<organism evidence="1 2">
    <name type="scientific">Candidatus Cryptobacteroides intestinavium</name>
    <dbReference type="NCBI Taxonomy" id="2840766"/>
    <lineage>
        <taxon>Bacteria</taxon>
        <taxon>Pseudomonadati</taxon>
        <taxon>Bacteroidota</taxon>
        <taxon>Bacteroidia</taxon>
        <taxon>Bacteroidales</taxon>
        <taxon>Candidatus Cryptobacteroides</taxon>
    </lineage>
</organism>
<reference evidence="1" key="1">
    <citation type="submission" date="2020-10" db="EMBL/GenBank/DDBJ databases">
        <authorList>
            <person name="Gilroy R."/>
        </authorList>
    </citation>
    <scope>NUCLEOTIDE SEQUENCE</scope>
    <source>
        <strain evidence="1">B1-20833</strain>
    </source>
</reference>
<gene>
    <name evidence="1" type="ORF">IAC06_02765</name>
</gene>
<protein>
    <recommendedName>
        <fullName evidence="3">TolB-like 6-blade propeller-like</fullName>
    </recommendedName>
</protein>
<name>A0A9D9ERJ1_9BACT</name>
<accession>A0A9D9ERJ1</accession>
<dbReference type="PROSITE" id="PS51257">
    <property type="entry name" value="PROKAR_LIPOPROTEIN"/>
    <property type="match status" value="1"/>
</dbReference>
<reference evidence="1" key="2">
    <citation type="journal article" date="2021" name="PeerJ">
        <title>Extensive microbial diversity within the chicken gut microbiome revealed by metagenomics and culture.</title>
        <authorList>
            <person name="Gilroy R."/>
            <person name="Ravi A."/>
            <person name="Getino M."/>
            <person name="Pursley I."/>
            <person name="Horton D.L."/>
            <person name="Alikhan N.F."/>
            <person name="Baker D."/>
            <person name="Gharbi K."/>
            <person name="Hall N."/>
            <person name="Watson M."/>
            <person name="Adriaenssens E.M."/>
            <person name="Foster-Nyarko E."/>
            <person name="Jarju S."/>
            <person name="Secka A."/>
            <person name="Antonio M."/>
            <person name="Oren A."/>
            <person name="Chaudhuri R.R."/>
            <person name="La Ragione R."/>
            <person name="Hildebrand F."/>
            <person name="Pallen M.J."/>
        </authorList>
    </citation>
    <scope>NUCLEOTIDE SEQUENCE</scope>
    <source>
        <strain evidence="1">B1-20833</strain>
    </source>
</reference>
<comment type="caution">
    <text evidence="1">The sequence shown here is derived from an EMBL/GenBank/DDBJ whole genome shotgun (WGS) entry which is preliminary data.</text>
</comment>
<sequence>MKKSRISIISSILIVAGCSGTGQLEWDKEYTLPDSIFEDALELDAEIIELSDSLYRATEFYVVRDSILVVVNDATSEVPYVEFYRMGYFDDRIAGYFLKGNGPLEMLSVNTYLSGKALDVVDLTKNVYSSIDIDAVLADPDYFPEEPVDMPSGAYSPFITHFSSDSLILWNPDSCYDEINDIGNKGVARFGFLRQGDNPENFFGNNRYYMFNVNQGFLIVNKTKNRIIWAPSFYQGLEIYDCKQRPLIKINAPGNMPFKYKVPYGNLVAFDSKIPFTYRNFCTESDSFFVTYVGDYMVNGDETKNFDSYIFRFDWNGNLLNVYHSPVYLGTLTRSSDGKYFYGRGLDSSGTIVLYRLSCL</sequence>
<evidence type="ECO:0000313" key="1">
    <source>
        <dbReference type="EMBL" id="MBO8451793.1"/>
    </source>
</evidence>
<evidence type="ECO:0000313" key="2">
    <source>
        <dbReference type="Proteomes" id="UP000823661"/>
    </source>
</evidence>
<evidence type="ECO:0008006" key="3">
    <source>
        <dbReference type="Google" id="ProtNLM"/>
    </source>
</evidence>
<dbReference type="Proteomes" id="UP000823661">
    <property type="component" value="Unassembled WGS sequence"/>
</dbReference>
<proteinExistence type="predicted"/>
<dbReference type="AlphaFoldDB" id="A0A9D9ERJ1"/>
<dbReference type="EMBL" id="JADIMI010000022">
    <property type="protein sequence ID" value="MBO8451793.1"/>
    <property type="molecule type" value="Genomic_DNA"/>
</dbReference>